<evidence type="ECO:0000313" key="1">
    <source>
        <dbReference type="EMBL" id="TBU61331.1"/>
    </source>
</evidence>
<dbReference type="PANTHER" id="PTHR28251">
    <property type="entry name" value="V-TYPE ATPASE ASSEMBLY FACTOR PKR1"/>
    <property type="match status" value="1"/>
</dbReference>
<dbReference type="InterPro" id="IPR013945">
    <property type="entry name" value="Pkr1"/>
</dbReference>
<dbReference type="PANTHER" id="PTHR28251:SF1">
    <property type="entry name" value="V-TYPE ATPASE ASSEMBLY FACTOR PKR1"/>
    <property type="match status" value="1"/>
</dbReference>
<reference evidence="1 2" key="1">
    <citation type="submission" date="2019-01" db="EMBL/GenBank/DDBJ databases">
        <title>Draft genome sequences of three monokaryotic isolates of the white-rot basidiomycete fungus Dichomitus squalens.</title>
        <authorList>
            <consortium name="DOE Joint Genome Institute"/>
            <person name="Lopez S.C."/>
            <person name="Andreopoulos B."/>
            <person name="Pangilinan J."/>
            <person name="Lipzen A."/>
            <person name="Riley R."/>
            <person name="Ahrendt S."/>
            <person name="Ng V."/>
            <person name="Barry K."/>
            <person name="Daum C."/>
            <person name="Grigoriev I.V."/>
            <person name="Hilden K.S."/>
            <person name="Makela M.R."/>
            <person name="de Vries R.P."/>
        </authorList>
    </citation>
    <scope>NUCLEOTIDE SEQUENCE [LARGE SCALE GENOMIC DNA]</scope>
    <source>
        <strain evidence="1 2">CBS 464.89</strain>
    </source>
</reference>
<dbReference type="GO" id="GO:0005789">
    <property type="term" value="C:endoplasmic reticulum membrane"/>
    <property type="evidence" value="ECO:0007669"/>
    <property type="project" value="TreeGrafter"/>
</dbReference>
<gene>
    <name evidence="1" type="ORF">BD310DRAFT_921224</name>
</gene>
<dbReference type="EMBL" id="ML145099">
    <property type="protein sequence ID" value="TBU61331.1"/>
    <property type="molecule type" value="Genomic_DNA"/>
</dbReference>
<dbReference type="Pfam" id="PF08636">
    <property type="entry name" value="Pkr1"/>
    <property type="match status" value="1"/>
</dbReference>
<evidence type="ECO:0000313" key="2">
    <source>
        <dbReference type="Proteomes" id="UP000292082"/>
    </source>
</evidence>
<dbReference type="GO" id="GO:0070072">
    <property type="term" value="P:vacuolar proton-transporting V-type ATPase complex assembly"/>
    <property type="evidence" value="ECO:0007669"/>
    <property type="project" value="InterPro"/>
</dbReference>
<organism evidence="1 2">
    <name type="scientific">Dichomitus squalens</name>
    <dbReference type="NCBI Taxonomy" id="114155"/>
    <lineage>
        <taxon>Eukaryota</taxon>
        <taxon>Fungi</taxon>
        <taxon>Dikarya</taxon>
        <taxon>Basidiomycota</taxon>
        <taxon>Agaricomycotina</taxon>
        <taxon>Agaricomycetes</taxon>
        <taxon>Polyporales</taxon>
        <taxon>Polyporaceae</taxon>
        <taxon>Dichomitus</taxon>
    </lineage>
</organism>
<protein>
    <submittedName>
        <fullName evidence="1">Uncharacterized protein</fullName>
    </submittedName>
</protein>
<keyword evidence="2" id="KW-1185">Reference proteome</keyword>
<proteinExistence type="predicted"/>
<dbReference type="AlphaFoldDB" id="A0A4Q9PBN1"/>
<accession>A0A4Q9PBN1</accession>
<dbReference type="Proteomes" id="UP000292082">
    <property type="component" value="Unassembled WGS sequence"/>
</dbReference>
<feature type="non-terminal residue" evidence="1">
    <location>
        <position position="1"/>
    </location>
</feature>
<sequence>MYSSMDGDISTPAAAAETSIAEDPLSEIFSGILAPGSSLNPSFLLVLDGALATLLLVLLGLFSITNYNPHLLFLSIVELCLWASIKWFVSVLREVRLQEAAHESPDGQPQKTVLKPKED</sequence>
<name>A0A4Q9PBN1_9APHY</name>